<keyword evidence="2" id="KW-1185">Reference proteome</keyword>
<sequence>MLPALAPIEDLEARLGLDPDALIGSEKSRAQAALDDASALVREETRQDWVDPVTGEVTAPAPLVRVVLGAALRTYRNPDAEISQTLGPFARTLKAAEVGVYLTPPELAIVRRYRKEASGLWTQGTTRGEHWDSTLYAEDQFGCELFPIGTVDKPWL</sequence>
<evidence type="ECO:0008006" key="3">
    <source>
        <dbReference type="Google" id="ProtNLM"/>
    </source>
</evidence>
<accession>A0A7W3VUM4</accession>
<dbReference type="RefSeq" id="WP_182890637.1">
    <property type="nucleotide sequence ID" value="NZ_JACGZW010000003.1"/>
</dbReference>
<organism evidence="1 2">
    <name type="scientific">Amycolatopsis dendrobii</name>
    <dbReference type="NCBI Taxonomy" id="2760662"/>
    <lineage>
        <taxon>Bacteria</taxon>
        <taxon>Bacillati</taxon>
        <taxon>Actinomycetota</taxon>
        <taxon>Actinomycetes</taxon>
        <taxon>Pseudonocardiales</taxon>
        <taxon>Pseudonocardiaceae</taxon>
        <taxon>Amycolatopsis</taxon>
    </lineage>
</organism>
<protein>
    <recommendedName>
        <fullName evidence="3">Head-to-tail adaptor</fullName>
    </recommendedName>
</protein>
<dbReference type="AlphaFoldDB" id="A0A7W3VUM4"/>
<name>A0A7W3VUM4_9PSEU</name>
<gene>
    <name evidence="1" type="ORF">H4281_10285</name>
</gene>
<comment type="caution">
    <text evidence="1">The sequence shown here is derived from an EMBL/GenBank/DDBJ whole genome shotgun (WGS) entry which is preliminary data.</text>
</comment>
<evidence type="ECO:0000313" key="1">
    <source>
        <dbReference type="EMBL" id="MBB1153516.1"/>
    </source>
</evidence>
<evidence type="ECO:0000313" key="2">
    <source>
        <dbReference type="Proteomes" id="UP000526734"/>
    </source>
</evidence>
<reference evidence="1 2" key="1">
    <citation type="submission" date="2020-08" db="EMBL/GenBank/DDBJ databases">
        <title>Amycolatopsis sp. nov. DR6-1 isolated from Dendrobium heterocarpum.</title>
        <authorList>
            <person name="Tedsree N."/>
            <person name="Kuncharoen N."/>
            <person name="Likhitwitayawuid K."/>
            <person name="Tanasupawat S."/>
        </authorList>
    </citation>
    <scope>NUCLEOTIDE SEQUENCE [LARGE SCALE GENOMIC DNA]</scope>
    <source>
        <strain evidence="1 2">DR6-1</strain>
    </source>
</reference>
<dbReference type="EMBL" id="JACGZW010000003">
    <property type="protein sequence ID" value="MBB1153516.1"/>
    <property type="molecule type" value="Genomic_DNA"/>
</dbReference>
<proteinExistence type="predicted"/>
<dbReference type="Proteomes" id="UP000526734">
    <property type="component" value="Unassembled WGS sequence"/>
</dbReference>